<feature type="transmembrane region" description="Helical" evidence="2">
    <location>
        <begin position="324"/>
        <end position="345"/>
    </location>
</feature>
<keyword evidence="2" id="KW-0812">Transmembrane</keyword>
<evidence type="ECO:0000256" key="1">
    <source>
        <dbReference type="SAM" id="MobiDB-lite"/>
    </source>
</evidence>
<sequence length="435" mass="45996">MFALRYAARSDVGLIRRGNEDSGYASPHLLIVADGMGGHAAGELASATVIATLAGLDHNDVDELTLVGAVDEAGRQITTVVAGTPELAGMGTTVTALVWREPDMAVVHVGDSRAYLLRDGALRQLTVDHTYVQTLVDAGRITLEEAAVHPRRSLLMRAIDGSDGVPVDHHVATAMPGDRYLVCSDGLTTVVTDDDIRFIVGDREPTAAVTALVELALSRGAPDNVTVVVAHVIDADALTAARMASQPPVVVGAAGEPRVRAQLPQVRFPDDAQPDPNRPDLPPPAVGAPTSEQPALRTPNGWMPRALPLTLRQLRARRIIRNTIISVGVTVLALVAVVGIGRLWWQNQWYVGVSDSQVTIFQGIEGSFLGVPLHRTEEVTTISVSNLPTFNAELVGKGIPASDIADAQRIVIELDTLAKACVSPKPPAGCPQAPL</sequence>
<reference evidence="4" key="1">
    <citation type="submission" date="2020-05" db="EMBL/GenBank/DDBJ databases">
        <authorList>
            <person name="Chiriac C."/>
            <person name="Salcher M."/>
            <person name="Ghai R."/>
            <person name="Kavagutti S V."/>
        </authorList>
    </citation>
    <scope>NUCLEOTIDE SEQUENCE</scope>
</reference>
<dbReference type="SMART" id="SM00331">
    <property type="entry name" value="PP2C_SIG"/>
    <property type="match status" value="1"/>
</dbReference>
<dbReference type="CDD" id="cd00143">
    <property type="entry name" value="PP2Cc"/>
    <property type="match status" value="1"/>
</dbReference>
<dbReference type="Gene3D" id="3.60.40.10">
    <property type="entry name" value="PPM-type phosphatase domain"/>
    <property type="match status" value="1"/>
</dbReference>
<evidence type="ECO:0000256" key="2">
    <source>
        <dbReference type="SAM" id="Phobius"/>
    </source>
</evidence>
<dbReference type="PROSITE" id="PS51746">
    <property type="entry name" value="PPM_2"/>
    <property type="match status" value="1"/>
</dbReference>
<keyword evidence="2" id="KW-0472">Membrane</keyword>
<accession>A0A6J7H0S4</accession>
<feature type="domain" description="PPM-type phosphatase" evidence="3">
    <location>
        <begin position="5"/>
        <end position="232"/>
    </location>
</feature>
<dbReference type="InterPro" id="IPR001932">
    <property type="entry name" value="PPM-type_phosphatase-like_dom"/>
</dbReference>
<evidence type="ECO:0000313" key="4">
    <source>
        <dbReference type="EMBL" id="CAB4910265.1"/>
    </source>
</evidence>
<feature type="region of interest" description="Disordered" evidence="1">
    <location>
        <begin position="267"/>
        <end position="299"/>
    </location>
</feature>
<proteinExistence type="predicted"/>
<gene>
    <name evidence="4" type="ORF">UFOPK3610_00741</name>
</gene>
<evidence type="ECO:0000259" key="3">
    <source>
        <dbReference type="PROSITE" id="PS51746"/>
    </source>
</evidence>
<dbReference type="SMART" id="SM00332">
    <property type="entry name" value="PP2Cc"/>
    <property type="match status" value="1"/>
</dbReference>
<dbReference type="EMBL" id="CAFBMR010000020">
    <property type="protein sequence ID" value="CAB4910265.1"/>
    <property type="molecule type" value="Genomic_DNA"/>
</dbReference>
<protein>
    <submittedName>
        <fullName evidence="4">Unannotated protein</fullName>
    </submittedName>
</protein>
<organism evidence="4">
    <name type="scientific">freshwater metagenome</name>
    <dbReference type="NCBI Taxonomy" id="449393"/>
    <lineage>
        <taxon>unclassified sequences</taxon>
        <taxon>metagenomes</taxon>
        <taxon>ecological metagenomes</taxon>
    </lineage>
</organism>
<keyword evidence="2" id="KW-1133">Transmembrane helix</keyword>
<dbReference type="AlphaFoldDB" id="A0A6J7H0S4"/>
<dbReference type="PANTHER" id="PTHR47992">
    <property type="entry name" value="PROTEIN PHOSPHATASE"/>
    <property type="match status" value="1"/>
</dbReference>
<dbReference type="Pfam" id="PF00481">
    <property type="entry name" value="PP2C"/>
    <property type="match status" value="1"/>
</dbReference>
<dbReference type="InterPro" id="IPR015655">
    <property type="entry name" value="PP2C"/>
</dbReference>
<dbReference type="GO" id="GO:0004722">
    <property type="term" value="F:protein serine/threonine phosphatase activity"/>
    <property type="evidence" value="ECO:0007669"/>
    <property type="project" value="InterPro"/>
</dbReference>
<dbReference type="InterPro" id="IPR036457">
    <property type="entry name" value="PPM-type-like_dom_sf"/>
</dbReference>
<name>A0A6J7H0S4_9ZZZZ</name>
<dbReference type="SUPFAM" id="SSF81606">
    <property type="entry name" value="PP2C-like"/>
    <property type="match status" value="1"/>
</dbReference>